<evidence type="ECO:0000256" key="6">
    <source>
        <dbReference type="HAMAP-Rule" id="MF_00265"/>
    </source>
</evidence>
<evidence type="ECO:0000256" key="2">
    <source>
        <dbReference type="ARBA" id="ARBA00022722"/>
    </source>
</evidence>
<dbReference type="Proteomes" id="UP001500984">
    <property type="component" value="Unassembled WGS sequence"/>
</dbReference>
<evidence type="ECO:0000313" key="9">
    <source>
        <dbReference type="Proteomes" id="UP001500984"/>
    </source>
</evidence>
<keyword evidence="1 6" id="KW-1277">Toxin-antitoxin system</keyword>
<dbReference type="SUPFAM" id="SSF88723">
    <property type="entry name" value="PIN domain-like"/>
    <property type="match status" value="1"/>
</dbReference>
<dbReference type="InterPro" id="IPR002716">
    <property type="entry name" value="PIN_dom"/>
</dbReference>
<dbReference type="EMBL" id="BAAAPZ010000001">
    <property type="protein sequence ID" value="GAA2086898.1"/>
    <property type="molecule type" value="Genomic_DNA"/>
</dbReference>
<proteinExistence type="inferred from homology"/>
<accession>A0ABN2W9E3</accession>
<evidence type="ECO:0000256" key="1">
    <source>
        <dbReference type="ARBA" id="ARBA00022649"/>
    </source>
</evidence>
<gene>
    <name evidence="6" type="primary">vapC</name>
    <name evidence="8" type="ORF">GCM10009823_00960</name>
</gene>
<protein>
    <recommendedName>
        <fullName evidence="6">Ribonuclease VapC</fullName>
        <shortName evidence="6">RNase VapC</shortName>
        <ecNumber evidence="6">3.1.-.-</ecNumber>
    </recommendedName>
    <alternativeName>
        <fullName evidence="6">Toxin VapC</fullName>
    </alternativeName>
</protein>
<feature type="binding site" evidence="6">
    <location>
        <position position="12"/>
    </location>
    <ligand>
        <name>Mg(2+)</name>
        <dbReference type="ChEBI" id="CHEBI:18420"/>
    </ligand>
</feature>
<evidence type="ECO:0000259" key="7">
    <source>
        <dbReference type="Pfam" id="PF01850"/>
    </source>
</evidence>
<dbReference type="NCBIfam" id="TIGR00028">
    <property type="entry name" value="Mtu_PIN_fam"/>
    <property type="match status" value="1"/>
</dbReference>
<keyword evidence="2 6" id="KW-0540">Nuclease</keyword>
<comment type="similarity">
    <text evidence="6">Belongs to the PINc/VapC protein family.</text>
</comment>
<comment type="cofactor">
    <cofactor evidence="6">
        <name>Mg(2+)</name>
        <dbReference type="ChEBI" id="CHEBI:18420"/>
    </cofactor>
</comment>
<dbReference type="InterPro" id="IPR022907">
    <property type="entry name" value="VapC_family"/>
</dbReference>
<dbReference type="RefSeq" id="WP_291794472.1">
    <property type="nucleotide sequence ID" value="NZ_BAAAPZ010000001.1"/>
</dbReference>
<feature type="domain" description="PIN" evidence="7">
    <location>
        <begin position="10"/>
        <end position="131"/>
    </location>
</feature>
<dbReference type="HAMAP" id="MF_00265">
    <property type="entry name" value="VapC_Nob1"/>
    <property type="match status" value="1"/>
</dbReference>
<dbReference type="EC" id="3.1.-.-" evidence="6"/>
<keyword evidence="6" id="KW-0800">Toxin</keyword>
<dbReference type="InterPro" id="IPR006226">
    <property type="entry name" value="Mtu_PIN"/>
</dbReference>
<keyword evidence="9" id="KW-1185">Reference proteome</keyword>
<evidence type="ECO:0000256" key="3">
    <source>
        <dbReference type="ARBA" id="ARBA00022723"/>
    </source>
</evidence>
<evidence type="ECO:0000313" key="8">
    <source>
        <dbReference type="EMBL" id="GAA2086898.1"/>
    </source>
</evidence>
<comment type="caution">
    <text evidence="8">The sequence shown here is derived from an EMBL/GenBank/DDBJ whole genome shotgun (WGS) entry which is preliminary data.</text>
</comment>
<evidence type="ECO:0000256" key="4">
    <source>
        <dbReference type="ARBA" id="ARBA00022801"/>
    </source>
</evidence>
<sequence length="145" mass="15738">MTTDPSRPALLDVNVLLALSWDQHVHHAAAHAQFGKLIGWRTSPVTEAGLVRLLLTEAVVGRKVTGQEALGQLKALRGVPGWGWLEDDQSLAVPIVDLRVLMGRRQVTDLQLVNTAAAHGAVLATFDAGLRDSLAPADRQWVEVW</sequence>
<keyword evidence="5 6" id="KW-0460">Magnesium</keyword>
<keyword evidence="4 6" id="KW-0378">Hydrolase</keyword>
<comment type="function">
    <text evidence="6">Toxic component of a toxin-antitoxin (TA) system. An RNase.</text>
</comment>
<feature type="binding site" evidence="6">
    <location>
        <position position="109"/>
    </location>
    <ligand>
        <name>Mg(2+)</name>
        <dbReference type="ChEBI" id="CHEBI:18420"/>
    </ligand>
</feature>
<dbReference type="Pfam" id="PF01850">
    <property type="entry name" value="PIN"/>
    <property type="match status" value="1"/>
</dbReference>
<dbReference type="InterPro" id="IPR029060">
    <property type="entry name" value="PIN-like_dom_sf"/>
</dbReference>
<keyword evidence="3 6" id="KW-0479">Metal-binding</keyword>
<organism evidence="8 9">
    <name type="scientific">Brevibacterium salitolerans</name>
    <dbReference type="NCBI Taxonomy" id="1403566"/>
    <lineage>
        <taxon>Bacteria</taxon>
        <taxon>Bacillati</taxon>
        <taxon>Actinomycetota</taxon>
        <taxon>Actinomycetes</taxon>
        <taxon>Micrococcales</taxon>
        <taxon>Brevibacteriaceae</taxon>
        <taxon>Brevibacterium</taxon>
    </lineage>
</organism>
<evidence type="ECO:0000256" key="5">
    <source>
        <dbReference type="ARBA" id="ARBA00022842"/>
    </source>
</evidence>
<name>A0ABN2W9E3_9MICO</name>
<reference evidence="8 9" key="1">
    <citation type="journal article" date="2019" name="Int. J. Syst. Evol. Microbiol.">
        <title>The Global Catalogue of Microorganisms (GCM) 10K type strain sequencing project: providing services to taxonomists for standard genome sequencing and annotation.</title>
        <authorList>
            <consortium name="The Broad Institute Genomics Platform"/>
            <consortium name="The Broad Institute Genome Sequencing Center for Infectious Disease"/>
            <person name="Wu L."/>
            <person name="Ma J."/>
        </authorList>
    </citation>
    <scope>NUCLEOTIDE SEQUENCE [LARGE SCALE GENOMIC DNA]</scope>
    <source>
        <strain evidence="8 9">JCM 15900</strain>
    </source>
</reference>